<protein>
    <submittedName>
        <fullName evidence="13">TonB-dependent receptor</fullName>
    </submittedName>
</protein>
<dbReference type="PROSITE" id="PS52016">
    <property type="entry name" value="TONB_DEPENDENT_REC_3"/>
    <property type="match status" value="1"/>
</dbReference>
<keyword evidence="7 8" id="KW-0998">Cell outer membrane</keyword>
<evidence type="ECO:0000256" key="9">
    <source>
        <dbReference type="RuleBase" id="RU003357"/>
    </source>
</evidence>
<evidence type="ECO:0000256" key="1">
    <source>
        <dbReference type="ARBA" id="ARBA00004571"/>
    </source>
</evidence>
<reference evidence="13" key="1">
    <citation type="journal article" date="2021" name="PeerJ">
        <title>Extensive microbial diversity within the chicken gut microbiome revealed by metagenomics and culture.</title>
        <authorList>
            <person name="Gilroy R."/>
            <person name="Ravi A."/>
            <person name="Getino M."/>
            <person name="Pursley I."/>
            <person name="Horton D.L."/>
            <person name="Alikhan N.F."/>
            <person name="Baker D."/>
            <person name="Gharbi K."/>
            <person name="Hall N."/>
            <person name="Watson M."/>
            <person name="Adriaenssens E.M."/>
            <person name="Foster-Nyarko E."/>
            <person name="Jarju S."/>
            <person name="Secka A."/>
            <person name="Antonio M."/>
            <person name="Oren A."/>
            <person name="Chaudhuri R.R."/>
            <person name="La Ragione R."/>
            <person name="Hildebrand F."/>
            <person name="Pallen M.J."/>
        </authorList>
    </citation>
    <scope>NUCLEOTIDE SEQUENCE</scope>
    <source>
        <strain evidence="13">ChiHecec1B25-7008</strain>
    </source>
</reference>
<dbReference type="Gene3D" id="2.170.130.10">
    <property type="entry name" value="TonB-dependent receptor, plug domain"/>
    <property type="match status" value="1"/>
</dbReference>
<dbReference type="GO" id="GO:0009279">
    <property type="term" value="C:cell outer membrane"/>
    <property type="evidence" value="ECO:0007669"/>
    <property type="project" value="UniProtKB-SubCell"/>
</dbReference>
<accession>A0A9D2HTM2</accession>
<dbReference type="Pfam" id="PF07715">
    <property type="entry name" value="Plug"/>
    <property type="match status" value="1"/>
</dbReference>
<keyword evidence="6 8" id="KW-0472">Membrane</keyword>
<evidence type="ECO:0000313" key="13">
    <source>
        <dbReference type="EMBL" id="HJA83923.1"/>
    </source>
</evidence>
<dbReference type="InterPro" id="IPR023996">
    <property type="entry name" value="TonB-dep_OMP_SusC/RagA"/>
</dbReference>
<comment type="similarity">
    <text evidence="8 9">Belongs to the TonB-dependent receptor family.</text>
</comment>
<proteinExistence type="inferred from homology"/>
<keyword evidence="5 9" id="KW-0798">TonB box</keyword>
<feature type="domain" description="TonB-dependent receptor-like beta-barrel" evidence="11">
    <location>
        <begin position="419"/>
        <end position="1025"/>
    </location>
</feature>
<dbReference type="EMBL" id="DWZE01000089">
    <property type="protein sequence ID" value="HJA83923.1"/>
    <property type="molecule type" value="Genomic_DNA"/>
</dbReference>
<evidence type="ECO:0000313" key="14">
    <source>
        <dbReference type="Proteomes" id="UP000823860"/>
    </source>
</evidence>
<evidence type="ECO:0000256" key="6">
    <source>
        <dbReference type="ARBA" id="ARBA00023136"/>
    </source>
</evidence>
<keyword evidence="13" id="KW-0675">Receptor</keyword>
<evidence type="ECO:0000256" key="3">
    <source>
        <dbReference type="ARBA" id="ARBA00022452"/>
    </source>
</evidence>
<evidence type="ECO:0000259" key="12">
    <source>
        <dbReference type="Pfam" id="PF07715"/>
    </source>
</evidence>
<organism evidence="13 14">
    <name type="scientific">Candidatus Bacteroides intestinavium</name>
    <dbReference type="NCBI Taxonomy" id="2838469"/>
    <lineage>
        <taxon>Bacteria</taxon>
        <taxon>Pseudomonadati</taxon>
        <taxon>Bacteroidota</taxon>
        <taxon>Bacteroidia</taxon>
        <taxon>Bacteroidales</taxon>
        <taxon>Bacteroidaceae</taxon>
        <taxon>Bacteroides</taxon>
    </lineage>
</organism>
<sequence length="1070" mass="117806">MRKGLKSISALLLCCAISGGAVYAAPSERQVSQASQQQDGSCTGVVVDETGMTIIGASVVVKGTTNGAITDLDGKFVIKNVKPGDVIQVTYVGYSPVEVKWNGQPLNITLKEDAELLDEVVVVGYGVQKKVNVTGAVSMVESDVLESRPVANVSQALQGQIPGLNLSVGTGGGSLDGTMSINIRGAGTISTGSTASPLVLIDGLEGDMNALNPDDIENISVLKDASSSSIYGARAAFGVILITTKSGQSGKAKVNYSGNVRFNDPIGLPTVSNSYDFATAFNQAKINDGAGIMFNDEYMQRIQDFMAGRITDTTIPNGTNWAKWNEGSNDNINWIDEFYGRWAPSQEHNISVSGGSDKMQYYFSGSFLDQKGLIRHGEDTRKRYTLNGKFTADLAEWIKLTYSTKWTRTDFERPTYLQGSFFHNVAREWPIHAAYDPLGHPMNESGIQQMEDGGVTRRQTDVYTNQLAIVIEPIKDWHINLEGSIRTNTQYTHSEILPVYYWDINGNPVEMSWLVGGGGLPAGDSRVEEYTYRENYYATNLYTDYSKTFDSGHYFKVLLGFNAEKYTTRQIDATRDGLITPNVPTINTATGAYSASGEYQHYAVAGFFGRVNYAYKDRYMAEVNLRYDGSSRFVGDKRWGLFPSFSAGWNIAREPFFEDLSQKTTITTLKLRGSWGELGNTATNNWYPFYLTMPTGNNYGWFVNGSSLAYANMPGLVSSSLTWETIQSWDIGLDFGLLNGRLNGSIGYFVRKTLDMVGPAPELSSLLGTSVPSVNNCDLKSYGFELELGWRDDIGDFSYGVKFNLSDAQQEVTSYPNPSKSLGSSYYDGMKLGEIWGYTTVGIAQSDEEMANHLANANQDAFGSNWGAGDIMYADLNGDGRVNTGANTVDDPGDRRIIGNSTPRFNYGVTLDAAWKGFDLRLFFQGVGKRDLWTTGTYFWGPDGGNEWQSSMFDEALDYWTPENTDAYLPRPSFTSRNKQVQTGYLQNGAYCRLKNLTVGYTFPKVWTQKAGIERLRLYFSADNLLTFTSLSDAFDPESNGDAYNGNANSYVGKVYPLQRVLSVGVNINF</sequence>
<dbReference type="InterPro" id="IPR037066">
    <property type="entry name" value="Plug_dom_sf"/>
</dbReference>
<dbReference type="Gene3D" id="2.60.40.1120">
    <property type="entry name" value="Carboxypeptidase-like, regulatory domain"/>
    <property type="match status" value="1"/>
</dbReference>
<feature type="chain" id="PRO_5038359673" evidence="10">
    <location>
        <begin position="25"/>
        <end position="1070"/>
    </location>
</feature>
<dbReference type="Proteomes" id="UP000823860">
    <property type="component" value="Unassembled WGS sequence"/>
</dbReference>
<dbReference type="FunFam" id="2.60.40.1120:FF:000003">
    <property type="entry name" value="Outer membrane protein Omp121"/>
    <property type="match status" value="1"/>
</dbReference>
<evidence type="ECO:0000256" key="4">
    <source>
        <dbReference type="ARBA" id="ARBA00022692"/>
    </source>
</evidence>
<keyword evidence="10" id="KW-0732">Signal</keyword>
<evidence type="ECO:0000259" key="11">
    <source>
        <dbReference type="Pfam" id="PF00593"/>
    </source>
</evidence>
<feature type="domain" description="TonB-dependent receptor plug" evidence="12">
    <location>
        <begin position="130"/>
        <end position="239"/>
    </location>
</feature>
<dbReference type="Gene3D" id="2.40.170.20">
    <property type="entry name" value="TonB-dependent receptor, beta-barrel domain"/>
    <property type="match status" value="1"/>
</dbReference>
<reference evidence="13" key="2">
    <citation type="submission" date="2021-04" db="EMBL/GenBank/DDBJ databases">
        <authorList>
            <person name="Gilroy R."/>
        </authorList>
    </citation>
    <scope>NUCLEOTIDE SEQUENCE</scope>
    <source>
        <strain evidence="13">ChiHecec1B25-7008</strain>
    </source>
</reference>
<name>A0A9D2HTM2_9BACE</name>
<dbReference type="InterPro" id="IPR008969">
    <property type="entry name" value="CarboxyPept-like_regulatory"/>
</dbReference>
<comment type="caution">
    <text evidence="13">The sequence shown here is derived from an EMBL/GenBank/DDBJ whole genome shotgun (WGS) entry which is preliminary data.</text>
</comment>
<dbReference type="InterPro" id="IPR036942">
    <property type="entry name" value="Beta-barrel_TonB_sf"/>
</dbReference>
<dbReference type="Pfam" id="PF00593">
    <property type="entry name" value="TonB_dep_Rec_b-barrel"/>
    <property type="match status" value="1"/>
</dbReference>
<keyword evidence="2 8" id="KW-0813">Transport</keyword>
<dbReference type="Pfam" id="PF13715">
    <property type="entry name" value="CarbopepD_reg_2"/>
    <property type="match status" value="1"/>
</dbReference>
<evidence type="ECO:0000256" key="7">
    <source>
        <dbReference type="ARBA" id="ARBA00023237"/>
    </source>
</evidence>
<dbReference type="NCBIfam" id="TIGR04056">
    <property type="entry name" value="OMP_RagA_SusC"/>
    <property type="match status" value="1"/>
</dbReference>
<gene>
    <name evidence="13" type="ORF">H9785_08150</name>
</gene>
<feature type="signal peptide" evidence="10">
    <location>
        <begin position="1"/>
        <end position="24"/>
    </location>
</feature>
<dbReference type="InterPro" id="IPR023997">
    <property type="entry name" value="TonB-dep_OMP_SusC/RagA_CS"/>
</dbReference>
<dbReference type="SUPFAM" id="SSF56935">
    <property type="entry name" value="Porins"/>
    <property type="match status" value="1"/>
</dbReference>
<dbReference type="AlphaFoldDB" id="A0A9D2HTM2"/>
<keyword evidence="3 8" id="KW-1134">Transmembrane beta strand</keyword>
<comment type="subcellular location">
    <subcellularLocation>
        <location evidence="1 8">Cell outer membrane</location>
        <topology evidence="1 8">Multi-pass membrane protein</topology>
    </subcellularLocation>
</comment>
<evidence type="ECO:0000256" key="10">
    <source>
        <dbReference type="SAM" id="SignalP"/>
    </source>
</evidence>
<evidence type="ECO:0000256" key="8">
    <source>
        <dbReference type="PROSITE-ProRule" id="PRU01360"/>
    </source>
</evidence>
<keyword evidence="4 8" id="KW-0812">Transmembrane</keyword>
<dbReference type="SUPFAM" id="SSF49464">
    <property type="entry name" value="Carboxypeptidase regulatory domain-like"/>
    <property type="match status" value="1"/>
</dbReference>
<evidence type="ECO:0000256" key="2">
    <source>
        <dbReference type="ARBA" id="ARBA00022448"/>
    </source>
</evidence>
<dbReference type="InterPro" id="IPR000531">
    <property type="entry name" value="Beta-barrel_TonB"/>
</dbReference>
<dbReference type="InterPro" id="IPR039426">
    <property type="entry name" value="TonB-dep_rcpt-like"/>
</dbReference>
<evidence type="ECO:0000256" key="5">
    <source>
        <dbReference type="ARBA" id="ARBA00023077"/>
    </source>
</evidence>
<dbReference type="InterPro" id="IPR012910">
    <property type="entry name" value="Plug_dom"/>
</dbReference>
<dbReference type="NCBIfam" id="TIGR04057">
    <property type="entry name" value="SusC_RagA_signa"/>
    <property type="match status" value="1"/>
</dbReference>